<keyword evidence="2" id="KW-1185">Reference proteome</keyword>
<reference evidence="1 2" key="1">
    <citation type="submission" date="2024-02" db="EMBL/GenBank/DDBJ databases">
        <authorList>
            <person name="Chen Y."/>
            <person name="Shah S."/>
            <person name="Dougan E. K."/>
            <person name="Thang M."/>
            <person name="Chan C."/>
        </authorList>
    </citation>
    <scope>NUCLEOTIDE SEQUENCE [LARGE SCALE GENOMIC DNA]</scope>
</reference>
<sequence>MVEIYRGCDRAVSSALRVQELPEYVVIGQYSGEVKDYARFGEKVQRLGHNHLHPFYLKPGLLVDPTDEEGALHPASLSMAFTNEAPPGERYNLLALYAQPCADQDPAVYFCTRERVPKGSADPDIDLDTHQRQQICQRHPHLSPEFPPKDPLVQRPQDVVEEVVRKEPVESHFEVGTDAWRTDFSDVVLDAPVYETDSE</sequence>
<name>A0ABP0QGA8_9DINO</name>
<protein>
    <submittedName>
        <fullName evidence="1">Uncharacterized protein</fullName>
    </submittedName>
</protein>
<dbReference type="Proteomes" id="UP001642484">
    <property type="component" value="Unassembled WGS sequence"/>
</dbReference>
<gene>
    <name evidence="1" type="ORF">CCMP2556_LOCUS42145</name>
</gene>
<evidence type="ECO:0000313" key="2">
    <source>
        <dbReference type="Proteomes" id="UP001642484"/>
    </source>
</evidence>
<comment type="caution">
    <text evidence="1">The sequence shown here is derived from an EMBL/GenBank/DDBJ whole genome shotgun (WGS) entry which is preliminary data.</text>
</comment>
<organism evidence="1 2">
    <name type="scientific">Durusdinium trenchii</name>
    <dbReference type="NCBI Taxonomy" id="1381693"/>
    <lineage>
        <taxon>Eukaryota</taxon>
        <taxon>Sar</taxon>
        <taxon>Alveolata</taxon>
        <taxon>Dinophyceae</taxon>
        <taxon>Suessiales</taxon>
        <taxon>Symbiodiniaceae</taxon>
        <taxon>Durusdinium</taxon>
    </lineage>
</organism>
<proteinExistence type="predicted"/>
<evidence type="ECO:0000313" key="1">
    <source>
        <dbReference type="EMBL" id="CAK9087093.1"/>
    </source>
</evidence>
<dbReference type="EMBL" id="CAXAMN010024473">
    <property type="protein sequence ID" value="CAK9087093.1"/>
    <property type="molecule type" value="Genomic_DNA"/>
</dbReference>
<accession>A0ABP0QGA8</accession>